<feature type="transmembrane region" description="Helical" evidence="7">
    <location>
        <begin position="92"/>
        <end position="112"/>
    </location>
</feature>
<keyword evidence="10" id="KW-1185">Reference proteome</keyword>
<evidence type="ECO:0000256" key="7">
    <source>
        <dbReference type="SAM" id="Phobius"/>
    </source>
</evidence>
<feature type="domain" description="4Fe-4S ferredoxin-type" evidence="8">
    <location>
        <begin position="259"/>
        <end position="290"/>
    </location>
</feature>
<dbReference type="PANTHER" id="PTHR30176">
    <property type="entry name" value="FERREDOXIN-TYPE PROTEIN NAPH"/>
    <property type="match status" value="1"/>
</dbReference>
<feature type="transmembrane region" description="Helical" evidence="7">
    <location>
        <begin position="339"/>
        <end position="358"/>
    </location>
</feature>
<reference evidence="9 10" key="1">
    <citation type="submission" date="2019-03" db="EMBL/GenBank/DDBJ databases">
        <title>Seongchinamella monodicae gen. nov., sp. nov., a novel member of the Gammaproteobacteria isolated from a tidal mudflat of beach.</title>
        <authorList>
            <person name="Yang H.G."/>
            <person name="Kang J.W."/>
            <person name="Lee S.D."/>
        </authorList>
    </citation>
    <scope>NUCLEOTIDE SEQUENCE [LARGE SCALE GENOMIC DNA]</scope>
    <source>
        <strain evidence="9 10">GH4-78</strain>
    </source>
</reference>
<dbReference type="InterPro" id="IPR051684">
    <property type="entry name" value="Electron_Trans/Redox"/>
</dbReference>
<dbReference type="Gene3D" id="1.10.1060.10">
    <property type="entry name" value="Alpha-helical ferredoxin"/>
    <property type="match status" value="1"/>
</dbReference>
<dbReference type="InterPro" id="IPR017896">
    <property type="entry name" value="4Fe4S_Fe-S-bd"/>
</dbReference>
<keyword evidence="7" id="KW-0812">Transmembrane</keyword>
<evidence type="ECO:0000256" key="2">
    <source>
        <dbReference type="ARBA" id="ARBA00022485"/>
    </source>
</evidence>
<dbReference type="NCBIfam" id="TIGR02745">
    <property type="entry name" value="ccoG_rdxA_fixG"/>
    <property type="match status" value="1"/>
</dbReference>
<evidence type="ECO:0000259" key="8">
    <source>
        <dbReference type="PROSITE" id="PS51379"/>
    </source>
</evidence>
<dbReference type="PROSITE" id="PS00198">
    <property type="entry name" value="4FE4S_FER_1"/>
    <property type="match status" value="1"/>
</dbReference>
<dbReference type="AlphaFoldDB" id="A0A4R5LNY1"/>
<dbReference type="InterPro" id="IPR014116">
    <property type="entry name" value="Cyt_c_oxidase_cbb3_FixG"/>
</dbReference>
<proteinExistence type="predicted"/>
<keyword evidence="7" id="KW-0472">Membrane</keyword>
<evidence type="ECO:0000256" key="6">
    <source>
        <dbReference type="ARBA" id="ARBA00023014"/>
    </source>
</evidence>
<dbReference type="OrthoDB" id="9811700at2"/>
<dbReference type="EMBL" id="SMSE01000004">
    <property type="protein sequence ID" value="TDG12034.1"/>
    <property type="molecule type" value="Genomic_DNA"/>
</dbReference>
<dbReference type="PANTHER" id="PTHR30176:SF3">
    <property type="entry name" value="FERREDOXIN-TYPE PROTEIN NAPH"/>
    <property type="match status" value="1"/>
</dbReference>
<keyword evidence="2" id="KW-0004">4Fe-4S</keyword>
<evidence type="ECO:0000256" key="4">
    <source>
        <dbReference type="ARBA" id="ARBA00022982"/>
    </source>
</evidence>
<dbReference type="GO" id="GO:0005886">
    <property type="term" value="C:plasma membrane"/>
    <property type="evidence" value="ECO:0007669"/>
    <property type="project" value="TreeGrafter"/>
</dbReference>
<keyword evidence="6" id="KW-0411">Iron-sulfur</keyword>
<dbReference type="InterPro" id="IPR009051">
    <property type="entry name" value="Helical_ferredxn"/>
</dbReference>
<dbReference type="Proteomes" id="UP000295554">
    <property type="component" value="Unassembled WGS sequence"/>
</dbReference>
<dbReference type="Pfam" id="PF13746">
    <property type="entry name" value="Fer4_18"/>
    <property type="match status" value="1"/>
</dbReference>
<evidence type="ECO:0000313" key="10">
    <source>
        <dbReference type="Proteomes" id="UP000295554"/>
    </source>
</evidence>
<dbReference type="Gene3D" id="2.60.40.10">
    <property type="entry name" value="Immunoglobulins"/>
    <property type="match status" value="1"/>
</dbReference>
<dbReference type="FunFam" id="1.10.1060.10:FF:000015">
    <property type="entry name" value="Cytochrome c oxidase accessory protein CcoG"/>
    <property type="match status" value="1"/>
</dbReference>
<dbReference type="PROSITE" id="PS51379">
    <property type="entry name" value="4FE4S_FER_2"/>
    <property type="match status" value="1"/>
</dbReference>
<dbReference type="GO" id="GO:0051539">
    <property type="term" value="F:4 iron, 4 sulfur cluster binding"/>
    <property type="evidence" value="ECO:0007669"/>
    <property type="project" value="UniProtKB-KW"/>
</dbReference>
<dbReference type="Pfam" id="PF12801">
    <property type="entry name" value="Fer4_5"/>
    <property type="match status" value="1"/>
</dbReference>
<keyword evidence="1" id="KW-0813">Transport</keyword>
<name>A0A4R5LNY1_9GAMM</name>
<feature type="transmembrane region" description="Helical" evidence="7">
    <location>
        <begin position="43"/>
        <end position="61"/>
    </location>
</feature>
<evidence type="ECO:0000256" key="5">
    <source>
        <dbReference type="ARBA" id="ARBA00023004"/>
    </source>
</evidence>
<sequence length="471" mass="53989">MSKSEKDLIDLQEVAPAEVGEVDLYQRRERIYTRKVEGYFQKVRLYTGWPLLLGYFLLPWINLNGQQSVLFDLPERKFHILGLTLWPQDFPMLAFLLIIAAYLLFAVTTFAGRIWCGYTCPQTVWTTMFMWVEQKTEGSRNQRIKLDKAPMSLQKFSKKFMKHAAWLFIAFMTGLTFVGYFYGIRELAVDFATAQVAGWALFWTLFFTVATYVNAAYMREQVCKYMCPYARFQAVMFDQDTLIVSYDKTRGEPRGSRKKSADHKAEGLGDCIDCELCVQVCPTGIDIRDGLQYECIGCALCIDACNSVMDKMDYPRGLVRYTSEHELAGGTTHWIRPRIIGYVVVLTIMIGVFAYNMFSRIPLELTIIRDRNQLYVTTDTGAVDNIYTLQLVNMDPESHVFNISVSGLPQAEIIGETEHRLNGGEVRSISLRLRAEPDSLDRPSTEFEFQARASDDEALHVSHESRFVKPL</sequence>
<dbReference type="Pfam" id="PF11614">
    <property type="entry name" value="FixG_C"/>
    <property type="match status" value="1"/>
</dbReference>
<dbReference type="SUPFAM" id="SSF54862">
    <property type="entry name" value="4Fe-4S ferredoxins"/>
    <property type="match status" value="1"/>
</dbReference>
<dbReference type="InterPro" id="IPR017900">
    <property type="entry name" value="4Fe4S_Fe_S_CS"/>
</dbReference>
<dbReference type="GO" id="GO:0046872">
    <property type="term" value="F:metal ion binding"/>
    <property type="evidence" value="ECO:0007669"/>
    <property type="project" value="UniProtKB-KW"/>
</dbReference>
<keyword evidence="3" id="KW-0479">Metal-binding</keyword>
<dbReference type="RefSeq" id="WP_133214861.1">
    <property type="nucleotide sequence ID" value="NZ_SMSE01000004.1"/>
</dbReference>
<keyword evidence="4" id="KW-0249">Electron transport</keyword>
<dbReference type="InterPro" id="IPR032879">
    <property type="entry name" value="FixG_C"/>
</dbReference>
<accession>A0A4R5LNY1</accession>
<keyword evidence="7" id="KW-1133">Transmembrane helix</keyword>
<protein>
    <submittedName>
        <fullName evidence="9">Cytochrome c oxidase accessory protein CcoG</fullName>
    </submittedName>
</protein>
<gene>
    <name evidence="9" type="primary">ccoG</name>
    <name evidence="9" type="ORF">E2F43_16895</name>
</gene>
<comment type="caution">
    <text evidence="9">The sequence shown here is derived from an EMBL/GenBank/DDBJ whole genome shotgun (WGS) entry which is preliminary data.</text>
</comment>
<keyword evidence="5" id="KW-0408">Iron</keyword>
<evidence type="ECO:0000256" key="1">
    <source>
        <dbReference type="ARBA" id="ARBA00022448"/>
    </source>
</evidence>
<feature type="transmembrane region" description="Helical" evidence="7">
    <location>
        <begin position="196"/>
        <end position="217"/>
    </location>
</feature>
<feature type="transmembrane region" description="Helical" evidence="7">
    <location>
        <begin position="164"/>
        <end position="184"/>
    </location>
</feature>
<organism evidence="9 10">
    <name type="scientific">Seongchinamella unica</name>
    <dbReference type="NCBI Taxonomy" id="2547392"/>
    <lineage>
        <taxon>Bacteria</taxon>
        <taxon>Pseudomonadati</taxon>
        <taxon>Pseudomonadota</taxon>
        <taxon>Gammaproteobacteria</taxon>
        <taxon>Cellvibrionales</taxon>
        <taxon>Halieaceae</taxon>
        <taxon>Seongchinamella</taxon>
    </lineage>
</organism>
<evidence type="ECO:0000313" key="9">
    <source>
        <dbReference type="EMBL" id="TDG12034.1"/>
    </source>
</evidence>
<dbReference type="InterPro" id="IPR013783">
    <property type="entry name" value="Ig-like_fold"/>
</dbReference>
<evidence type="ECO:0000256" key="3">
    <source>
        <dbReference type="ARBA" id="ARBA00022723"/>
    </source>
</evidence>